<evidence type="ECO:0000259" key="1">
    <source>
        <dbReference type="Pfam" id="PF11860"/>
    </source>
</evidence>
<reference evidence="2 3" key="1">
    <citation type="submission" date="2018-01" db="EMBL/GenBank/DDBJ databases">
        <title>G. obscuriglobus.</title>
        <authorList>
            <person name="Franke J."/>
            <person name="Blomberg W."/>
            <person name="Selmecki A."/>
        </authorList>
    </citation>
    <scope>NUCLEOTIDE SEQUENCE [LARGE SCALE GENOMIC DNA]</scope>
    <source>
        <strain evidence="2 3">DSM 5831</strain>
    </source>
</reference>
<evidence type="ECO:0000313" key="2">
    <source>
        <dbReference type="EMBL" id="AWM37511.1"/>
    </source>
</evidence>
<dbReference type="AlphaFoldDB" id="A0A2Z3GXZ1"/>
<keyword evidence="3" id="KW-1185">Reference proteome</keyword>
<dbReference type="InterPro" id="IPR024408">
    <property type="entry name" value="Muramidase"/>
</dbReference>
<dbReference type="KEGG" id="gog:C1280_11105"/>
<protein>
    <submittedName>
        <fullName evidence="2">DUF3380 domain-containing protein</fullName>
    </submittedName>
</protein>
<name>A0A2Z3GXZ1_9BACT</name>
<organism evidence="2 3">
    <name type="scientific">Gemmata obscuriglobus</name>
    <dbReference type="NCBI Taxonomy" id="114"/>
    <lineage>
        <taxon>Bacteria</taxon>
        <taxon>Pseudomonadati</taxon>
        <taxon>Planctomycetota</taxon>
        <taxon>Planctomycetia</taxon>
        <taxon>Gemmatales</taxon>
        <taxon>Gemmataceae</taxon>
        <taxon>Gemmata</taxon>
    </lineage>
</organism>
<dbReference type="OrthoDB" id="1523598at2"/>
<proteinExistence type="predicted"/>
<dbReference type="Pfam" id="PF11860">
    <property type="entry name" value="Muramidase"/>
    <property type="match status" value="1"/>
</dbReference>
<sequence length="369" mass="39455">MTGAGPAPRTGGPVKKMVMRCGAEPGPLPGFTTGDGRMNRFLLLGAVLAGACASASGADPSPEFAVIGMDAQVRTDPPKLAPSGKRAPYGGRVTVLEEKTVDGKVYAKVQQSGGAKTVYGWTAKTNLGSPKEFDPAMAPGDEVDTEPLKGLEAVMGSIYNARGKYLFDRAKELGASPAALAAVLKVESGGRGFGPDGRTIVRFENHTFWGQWGKAHKDTFDAHFKFNPDKGWLGHQWRKTAAGPWVDEHKNQAGEWEVLEFAQTLDKPAALKSASYGAGQIMGFNHKTVGYATVEEMVKAFDRGIEPQLDGIIAFIKTHPNCLKGLKENDFTLFAGCYNGRGKEAEYGRLIKDAAEAYTKVTRGKKLGG</sequence>
<gene>
    <name evidence="2" type="ORF">C1280_11105</name>
</gene>
<dbReference type="EMBL" id="CP025958">
    <property type="protein sequence ID" value="AWM37511.1"/>
    <property type="molecule type" value="Genomic_DNA"/>
</dbReference>
<feature type="domain" description="N-acetylmuramidase" evidence="1">
    <location>
        <begin position="177"/>
        <end position="358"/>
    </location>
</feature>
<evidence type="ECO:0000313" key="3">
    <source>
        <dbReference type="Proteomes" id="UP000245802"/>
    </source>
</evidence>
<dbReference type="Proteomes" id="UP000245802">
    <property type="component" value="Chromosome"/>
</dbReference>
<accession>A0A2Z3GXZ1</accession>